<keyword evidence="4" id="KW-1185">Reference proteome</keyword>
<keyword evidence="1" id="KW-1133">Transmembrane helix</keyword>
<keyword evidence="1" id="KW-0472">Membrane</keyword>
<proteinExistence type="predicted"/>
<reference evidence="3 4" key="1">
    <citation type="submission" date="2020-08" db="EMBL/GenBank/DDBJ databases">
        <title>Genomic Encyclopedia of Type Strains, Phase IV (KMG-IV): sequencing the most valuable type-strain genomes for metagenomic binning, comparative biology and taxonomic classification.</title>
        <authorList>
            <person name="Goeker M."/>
        </authorList>
    </citation>
    <scope>NUCLEOTIDE SEQUENCE [LARGE SCALE GENOMIC DNA]</scope>
    <source>
        <strain evidence="3 4">DSM 5391</strain>
    </source>
</reference>
<accession>A0A7X0HS02</accession>
<evidence type="ECO:0000256" key="1">
    <source>
        <dbReference type="SAM" id="Phobius"/>
    </source>
</evidence>
<feature type="domain" description="DUF1468" evidence="2">
    <location>
        <begin position="9"/>
        <end position="144"/>
    </location>
</feature>
<dbReference type="AlphaFoldDB" id="A0A7X0HS02"/>
<dbReference type="EMBL" id="JACHGK010000002">
    <property type="protein sequence ID" value="MBB6444516.1"/>
    <property type="molecule type" value="Genomic_DNA"/>
</dbReference>
<organism evidence="3 4">
    <name type="scientific">Bacillus benzoevorans</name>
    <dbReference type="NCBI Taxonomy" id="1456"/>
    <lineage>
        <taxon>Bacteria</taxon>
        <taxon>Bacillati</taxon>
        <taxon>Bacillota</taxon>
        <taxon>Bacilli</taxon>
        <taxon>Bacillales</taxon>
        <taxon>Bacillaceae</taxon>
        <taxon>Bacillus</taxon>
    </lineage>
</organism>
<evidence type="ECO:0000313" key="4">
    <source>
        <dbReference type="Proteomes" id="UP000531594"/>
    </source>
</evidence>
<dbReference type="RefSeq" id="WP_184523625.1">
    <property type="nucleotide sequence ID" value="NZ_JACHGK010000002.1"/>
</dbReference>
<feature type="transmembrane region" description="Helical" evidence="1">
    <location>
        <begin position="7"/>
        <end position="28"/>
    </location>
</feature>
<protein>
    <submittedName>
        <fullName evidence="3">Magnesium-transporting ATPase (P-type)</fullName>
    </submittedName>
</protein>
<keyword evidence="1" id="KW-0812">Transmembrane</keyword>
<dbReference type="Pfam" id="PF07331">
    <property type="entry name" value="TctB"/>
    <property type="match status" value="1"/>
</dbReference>
<evidence type="ECO:0000259" key="2">
    <source>
        <dbReference type="Pfam" id="PF07331"/>
    </source>
</evidence>
<feature type="transmembrane region" description="Helical" evidence="1">
    <location>
        <begin position="117"/>
        <end position="135"/>
    </location>
</feature>
<comment type="caution">
    <text evidence="3">The sequence shown here is derived from an EMBL/GenBank/DDBJ whole genome shotgun (WGS) entry which is preliminary data.</text>
</comment>
<dbReference type="Proteomes" id="UP000531594">
    <property type="component" value="Unassembled WGS sequence"/>
</dbReference>
<feature type="transmembrane region" description="Helical" evidence="1">
    <location>
        <begin position="40"/>
        <end position="58"/>
    </location>
</feature>
<name>A0A7X0HS02_9BACI</name>
<feature type="transmembrane region" description="Helical" evidence="1">
    <location>
        <begin position="79"/>
        <end position="111"/>
    </location>
</feature>
<dbReference type="InterPro" id="IPR009936">
    <property type="entry name" value="DUF1468"/>
</dbReference>
<sequence>MSKYRSGIWAGAVIFLLALFSFVLSLKYSYSGVLGPGPGFFPTWLSGILMLLSIWYIFESIKGENVSNESWPTGHSLKHILFIIISLVLFIILFSLFGFLLAGFIFLAILFYKEYRWYTTLLMSAGITVFFYWIFNSVLKVYLPLGGILF</sequence>
<gene>
    <name evidence="3" type="ORF">HNR53_001124</name>
</gene>
<evidence type="ECO:0000313" key="3">
    <source>
        <dbReference type="EMBL" id="MBB6444516.1"/>
    </source>
</evidence>